<dbReference type="Proteomes" id="UP000189137">
    <property type="component" value="Unassembled WGS sequence"/>
</dbReference>
<protein>
    <submittedName>
        <fullName evidence="1">Uncharacterized protein</fullName>
    </submittedName>
</protein>
<accession>A0A9X8RLI1</accession>
<proteinExistence type="predicted"/>
<dbReference type="AlphaFoldDB" id="A0A9X8RLI1"/>
<gene>
    <name evidence="1" type="ORF">SAMEA3375112_03340</name>
</gene>
<dbReference type="EMBL" id="FUPS01000014">
    <property type="protein sequence ID" value="SJS98573.1"/>
    <property type="molecule type" value="Genomic_DNA"/>
</dbReference>
<sequence>MSFRCGGIAYADGIDVGVGFCYEPLHCDCGWSEMCAYEDKEEFDEWEYKK</sequence>
<reference evidence="1 2" key="1">
    <citation type="submission" date="2017-02" db="EMBL/GenBank/DDBJ databases">
        <authorList>
            <consortium name="Pathogen Informatics"/>
        </authorList>
    </citation>
    <scope>NUCLEOTIDE SEQUENCE [LARGE SCALE GENOMIC DNA]</scope>
    <source>
        <strain evidence="1 2">VRECD0157</strain>
    </source>
</reference>
<organism evidence="1 2">
    <name type="scientific">Clostridioides difficile</name>
    <name type="common">Peptoclostridium difficile</name>
    <dbReference type="NCBI Taxonomy" id="1496"/>
    <lineage>
        <taxon>Bacteria</taxon>
        <taxon>Bacillati</taxon>
        <taxon>Bacillota</taxon>
        <taxon>Clostridia</taxon>
        <taxon>Peptostreptococcales</taxon>
        <taxon>Peptostreptococcaceae</taxon>
        <taxon>Clostridioides</taxon>
    </lineage>
</organism>
<comment type="caution">
    <text evidence="1">The sequence shown here is derived from an EMBL/GenBank/DDBJ whole genome shotgun (WGS) entry which is preliminary data.</text>
</comment>
<evidence type="ECO:0000313" key="2">
    <source>
        <dbReference type="Proteomes" id="UP000189137"/>
    </source>
</evidence>
<evidence type="ECO:0000313" key="1">
    <source>
        <dbReference type="EMBL" id="SJS98573.1"/>
    </source>
</evidence>
<name>A0A9X8RLI1_CLODI</name>
<dbReference type="RefSeq" id="WP_021402168.1">
    <property type="nucleotide sequence ID" value="NZ_CAACYX010000013.1"/>
</dbReference>